<dbReference type="EMBL" id="JACPRF010000219">
    <property type="protein sequence ID" value="MBI2876673.1"/>
    <property type="molecule type" value="Genomic_DNA"/>
</dbReference>
<comment type="caution">
    <text evidence="2">The sequence shown here is derived from an EMBL/GenBank/DDBJ whole genome shotgun (WGS) entry which is preliminary data.</text>
</comment>
<evidence type="ECO:0000313" key="2">
    <source>
        <dbReference type="EMBL" id="MBI2876673.1"/>
    </source>
</evidence>
<dbReference type="AlphaFoldDB" id="A0A932FWN5"/>
<proteinExistence type="predicted"/>
<organism evidence="2 3">
    <name type="scientific">Tectimicrobiota bacterium</name>
    <dbReference type="NCBI Taxonomy" id="2528274"/>
    <lineage>
        <taxon>Bacteria</taxon>
        <taxon>Pseudomonadati</taxon>
        <taxon>Nitrospinota/Tectimicrobiota group</taxon>
        <taxon>Candidatus Tectimicrobiota</taxon>
    </lineage>
</organism>
<accession>A0A932FWN5</accession>
<feature type="compositionally biased region" description="Basic and acidic residues" evidence="1">
    <location>
        <begin position="13"/>
        <end position="30"/>
    </location>
</feature>
<gene>
    <name evidence="2" type="ORF">HYY20_07310</name>
</gene>
<dbReference type="Proteomes" id="UP000769766">
    <property type="component" value="Unassembled WGS sequence"/>
</dbReference>
<evidence type="ECO:0000313" key="3">
    <source>
        <dbReference type="Proteomes" id="UP000769766"/>
    </source>
</evidence>
<sequence>MKSALELAMERMRRLDEEMSPEEKETERRQHYLSQGETLASQHLKDRPFTRKRVESEVQRFPAERHSLVWQGFWQGILAALQIEAPSERAEDVVADWGKEPGQELVQHLHQLRTTLQPQEAQAFVDCMAHFEGQARLQRLAAAGIQVDYPAVARQSRRWHEQQAALRASITAALEEAKASFWGTLFDSAYPNMGKKKC</sequence>
<evidence type="ECO:0000256" key="1">
    <source>
        <dbReference type="SAM" id="MobiDB-lite"/>
    </source>
</evidence>
<reference evidence="2" key="1">
    <citation type="submission" date="2020-07" db="EMBL/GenBank/DDBJ databases">
        <title>Huge and variable diversity of episymbiotic CPR bacteria and DPANN archaea in groundwater ecosystems.</title>
        <authorList>
            <person name="He C.Y."/>
            <person name="Keren R."/>
            <person name="Whittaker M."/>
            <person name="Farag I.F."/>
            <person name="Doudna J."/>
            <person name="Cate J.H.D."/>
            <person name="Banfield J.F."/>
        </authorList>
    </citation>
    <scope>NUCLEOTIDE SEQUENCE</scope>
    <source>
        <strain evidence="2">NC_groundwater_672_Ag_B-0.1um_62_36</strain>
    </source>
</reference>
<protein>
    <submittedName>
        <fullName evidence="2">Uncharacterized protein</fullName>
    </submittedName>
</protein>
<name>A0A932FWN5_UNCTE</name>
<feature type="region of interest" description="Disordered" evidence="1">
    <location>
        <begin position="13"/>
        <end position="35"/>
    </location>
</feature>